<evidence type="ECO:0000256" key="7">
    <source>
        <dbReference type="SAM" id="Phobius"/>
    </source>
</evidence>
<sequence length="514" mass="55473">MPAWAGRCPQAIGGPNTNGRGPIFKSTVEISGAGGKRREWKRMEINGKGGIVCSGVGCATAWAGRQRAFGGLIGVKVPLLRQPVKSKTRGGLCRGGGVKAQGNGDGHDWAGSREGGQLQGRIWGFPVRRAVVWAGVAFLVYQLRNFFNIAMGTFLISAIGNSLVDSEEANSLLGFVPPGARRRVLVLIFFTLIVALLTLLGAVTIPDIVREGADFVQRLQNDNIWVVVLEKMRAGLGDNIMEQFERLLLLASSDNIIGAPEAISKAWTPDRVNILASAIQKLLRGYTEAAVQATSMILSFVTRFALQMFVSLIASFFFVWDFPSIKSGMSSLKNSRLSAAYEELAPNLQIFGTLFGKALQAQGRISLFNTALTALGLWVLRIPNIGLLSLFVAICGFIPVAGVFISTSPIVIVALTEYGFAKVAAVLAVIVVIHFIEAYGLNPMIYSAHLKLHPLLVLAVLTIGEHMLGVWGLMLAVPLTVFALDYVIRYPAYSMPEVAAKELETVLMDSGEWP</sequence>
<evidence type="ECO:0000313" key="9">
    <source>
        <dbReference type="Proteomes" id="UP000708148"/>
    </source>
</evidence>
<dbReference type="GO" id="GO:0055085">
    <property type="term" value="P:transmembrane transport"/>
    <property type="evidence" value="ECO:0007669"/>
    <property type="project" value="TreeGrafter"/>
</dbReference>
<evidence type="ECO:0000256" key="1">
    <source>
        <dbReference type="ARBA" id="ARBA00004141"/>
    </source>
</evidence>
<dbReference type="Proteomes" id="UP000708148">
    <property type="component" value="Unassembled WGS sequence"/>
</dbReference>
<feature type="region of interest" description="Disordered" evidence="6">
    <location>
        <begin position="1"/>
        <end position="23"/>
    </location>
</feature>
<comment type="subcellular location">
    <subcellularLocation>
        <location evidence="1">Membrane</location>
        <topology evidence="1">Multi-pass membrane protein</topology>
    </subcellularLocation>
</comment>
<keyword evidence="3 7" id="KW-0812">Transmembrane</keyword>
<keyword evidence="4 7" id="KW-1133">Transmembrane helix</keyword>
<keyword evidence="5 7" id="KW-0472">Membrane</keyword>
<dbReference type="GO" id="GO:0016020">
    <property type="term" value="C:membrane"/>
    <property type="evidence" value="ECO:0007669"/>
    <property type="project" value="UniProtKB-SubCell"/>
</dbReference>
<comment type="similarity">
    <text evidence="2">Belongs to the autoinducer-2 exporter (AI-2E) (TC 2.A.86) family.</text>
</comment>
<dbReference type="PANTHER" id="PTHR21716:SF62">
    <property type="entry name" value="TRANSPORT PROTEIN YDBI-RELATED"/>
    <property type="match status" value="1"/>
</dbReference>
<evidence type="ECO:0008006" key="10">
    <source>
        <dbReference type="Google" id="ProtNLM"/>
    </source>
</evidence>
<comment type="caution">
    <text evidence="8">The sequence shown here is derived from an EMBL/GenBank/DDBJ whole genome shotgun (WGS) entry which is preliminary data.</text>
</comment>
<dbReference type="PANTHER" id="PTHR21716">
    <property type="entry name" value="TRANSMEMBRANE PROTEIN"/>
    <property type="match status" value="1"/>
</dbReference>
<dbReference type="InterPro" id="IPR002549">
    <property type="entry name" value="AI-2E-like"/>
</dbReference>
<evidence type="ECO:0000256" key="4">
    <source>
        <dbReference type="ARBA" id="ARBA00022989"/>
    </source>
</evidence>
<evidence type="ECO:0000256" key="3">
    <source>
        <dbReference type="ARBA" id="ARBA00022692"/>
    </source>
</evidence>
<keyword evidence="9" id="KW-1185">Reference proteome</keyword>
<name>A0A8S1JFW2_9CHLO</name>
<feature type="transmembrane region" description="Helical" evidence="7">
    <location>
        <begin position="418"/>
        <end position="436"/>
    </location>
</feature>
<dbReference type="AlphaFoldDB" id="A0A8S1JFW2"/>
<feature type="transmembrane region" description="Helical" evidence="7">
    <location>
        <begin position="387"/>
        <end position="412"/>
    </location>
</feature>
<evidence type="ECO:0000256" key="5">
    <source>
        <dbReference type="ARBA" id="ARBA00023136"/>
    </source>
</evidence>
<reference evidence="8" key="1">
    <citation type="submission" date="2020-12" db="EMBL/GenBank/DDBJ databases">
        <authorList>
            <person name="Iha C."/>
        </authorList>
    </citation>
    <scope>NUCLEOTIDE SEQUENCE</scope>
</reference>
<evidence type="ECO:0000313" key="8">
    <source>
        <dbReference type="EMBL" id="CAD7705026.1"/>
    </source>
</evidence>
<feature type="transmembrane region" description="Helical" evidence="7">
    <location>
        <begin position="146"/>
        <end position="164"/>
    </location>
</feature>
<evidence type="ECO:0000256" key="2">
    <source>
        <dbReference type="ARBA" id="ARBA00009773"/>
    </source>
</evidence>
<protein>
    <recommendedName>
        <fullName evidence="10">AI-2E family transporter</fullName>
    </recommendedName>
</protein>
<proteinExistence type="inferred from homology"/>
<organism evidence="8 9">
    <name type="scientific">Ostreobium quekettii</name>
    <dbReference type="NCBI Taxonomy" id="121088"/>
    <lineage>
        <taxon>Eukaryota</taxon>
        <taxon>Viridiplantae</taxon>
        <taxon>Chlorophyta</taxon>
        <taxon>core chlorophytes</taxon>
        <taxon>Ulvophyceae</taxon>
        <taxon>TCBD clade</taxon>
        <taxon>Bryopsidales</taxon>
        <taxon>Ostreobineae</taxon>
        <taxon>Ostreobiaceae</taxon>
        <taxon>Ostreobium</taxon>
    </lineage>
</organism>
<gene>
    <name evidence="8" type="ORF">OSTQU699_LOCUS10381</name>
</gene>
<evidence type="ECO:0000256" key="6">
    <source>
        <dbReference type="SAM" id="MobiDB-lite"/>
    </source>
</evidence>
<feature type="transmembrane region" description="Helical" evidence="7">
    <location>
        <begin position="184"/>
        <end position="205"/>
    </location>
</feature>
<dbReference type="OrthoDB" id="531865at2759"/>
<dbReference type="EMBL" id="CAJHUC010003001">
    <property type="protein sequence ID" value="CAD7705026.1"/>
    <property type="molecule type" value="Genomic_DNA"/>
</dbReference>
<accession>A0A8S1JFW2</accession>
<dbReference type="Pfam" id="PF01594">
    <property type="entry name" value="AI-2E_transport"/>
    <property type="match status" value="1"/>
</dbReference>
<feature type="transmembrane region" description="Helical" evidence="7">
    <location>
        <begin position="300"/>
        <end position="320"/>
    </location>
</feature>
<feature type="transmembrane region" description="Helical" evidence="7">
    <location>
        <begin position="361"/>
        <end position="380"/>
    </location>
</feature>